<dbReference type="InterPro" id="IPR043502">
    <property type="entry name" value="DNA/RNA_pol_sf"/>
</dbReference>
<organism evidence="9">
    <name type="scientific">Mushroom bacilliform virus</name>
    <dbReference type="NCBI Taxonomy" id="32625"/>
    <lineage>
        <taxon>Viruses</taxon>
        <taxon>Riboviria</taxon>
        <taxon>Orthornavirae</taxon>
        <taxon>Pisuviricota</taxon>
        <taxon>Pisoniviricetes</taxon>
        <taxon>Sobelivirales</taxon>
        <taxon>Barnaviridae</taxon>
        <taxon>Barnavirus</taxon>
    </lineage>
</organism>
<dbReference type="Pfam" id="PF02123">
    <property type="entry name" value="RdRP_4"/>
    <property type="match status" value="2"/>
</dbReference>
<evidence type="ECO:0000259" key="8">
    <source>
        <dbReference type="PROSITE" id="PS50507"/>
    </source>
</evidence>
<dbReference type="CDD" id="cd23184">
    <property type="entry name" value="ps-ssRNAv_Barnaviridae_RdRp"/>
    <property type="match status" value="1"/>
</dbReference>
<keyword evidence="2 7" id="KW-0808">Transferase</keyword>
<dbReference type="PROSITE" id="PS50507">
    <property type="entry name" value="RDRP_SSRNA_POS"/>
    <property type="match status" value="1"/>
</dbReference>
<accession>A0A1Q1M987</accession>
<evidence type="ECO:0000256" key="3">
    <source>
        <dbReference type="ARBA" id="ARBA00022695"/>
    </source>
</evidence>
<dbReference type="EC" id="2.7.7.48" evidence="7"/>
<feature type="domain" description="RdRp catalytic" evidence="8">
    <location>
        <begin position="199"/>
        <end position="325"/>
    </location>
</feature>
<evidence type="ECO:0000256" key="2">
    <source>
        <dbReference type="ARBA" id="ARBA00022679"/>
    </source>
</evidence>
<keyword evidence="5 7" id="KW-0693">Viral RNA replication</keyword>
<dbReference type="InterPro" id="IPR007094">
    <property type="entry name" value="RNA-dir_pol_PSvirus"/>
</dbReference>
<protein>
    <recommendedName>
        <fullName evidence="7">RNA-directed RNA polymerase</fullName>
        <ecNumber evidence="7">2.7.7.48</ecNumber>
    </recommendedName>
</protein>
<dbReference type="GO" id="GO:0003723">
    <property type="term" value="F:RNA binding"/>
    <property type="evidence" value="ECO:0007669"/>
    <property type="project" value="InterPro"/>
</dbReference>
<sequence length="420" mass="46807">MDSGLYPKTGAPTWFYGWSKQREGGLSGFGSEIFRLRALPPLKAEVFRGIREVVEYNITGDSHPGYPWCKLGSDNKAVLTGFGDLIWDEVAKRFNNMLGYGDAIFSMTPSELVQNGICDAVKVFIKQEPHSLEKVNAGRLRIIAAVGLVDQIVTRLLCMKQNSAEIDCWESCPSAPGMGLNDEGLRTLYSTAQVMAEHGTICETDISGWDWSVQQWELDLDARLRTQLAGEEIGGYLNFFLRVHAYVVGHSVFVMPDGEMLEQTVPGGQLSGDYNTSSSNSRMRVIATMFARYLAGQVSGFPLLGIKAMGDDSFEIWFKGLEEYLGKMGHTVKMCVQRPGLVGFEFCSQVFLGLGIAYPVDFSKTLYRFLSHHPADPKYSEYRAQLMYYFRHLPSSTLQKVIRLAGARVERAQKLATSSN</sequence>
<dbReference type="GO" id="GO:0000166">
    <property type="term" value="F:nucleotide binding"/>
    <property type="evidence" value="ECO:0007669"/>
    <property type="project" value="UniProtKB-KW"/>
</dbReference>
<reference evidence="9" key="1">
    <citation type="submission" date="2016-12" db="EMBL/GenBank/DDBJ databases">
        <title>Multiple viral infections in Agaricus bisporus - Characterisation of 18 unique RNA viruses and 8 ORFans identified by deep sequencing.</title>
        <authorList>
            <person name="Deakin G."/>
            <person name="Dobbs E."/>
            <person name="Jones I.M."/>
            <person name="Grogan H.M."/>
            <person name="Burton K.S."/>
        </authorList>
    </citation>
    <scope>NUCLEOTIDE SEQUENCE</scope>
    <source>
        <strain evidence="9">MBV-003</strain>
    </source>
</reference>
<dbReference type="InterPro" id="IPR001795">
    <property type="entry name" value="RNA-dir_pol_luteovirus"/>
</dbReference>
<dbReference type="EMBL" id="KY357511">
    <property type="protein sequence ID" value="AQM32773.1"/>
    <property type="molecule type" value="Genomic_RNA"/>
</dbReference>
<comment type="catalytic activity">
    <reaction evidence="6 7">
        <text>RNA(n) + a ribonucleoside 5'-triphosphate = RNA(n+1) + diphosphate</text>
        <dbReference type="Rhea" id="RHEA:21248"/>
        <dbReference type="Rhea" id="RHEA-COMP:14527"/>
        <dbReference type="Rhea" id="RHEA-COMP:17342"/>
        <dbReference type="ChEBI" id="CHEBI:33019"/>
        <dbReference type="ChEBI" id="CHEBI:61557"/>
        <dbReference type="ChEBI" id="CHEBI:140395"/>
        <dbReference type="EC" id="2.7.7.48"/>
    </reaction>
</comment>
<dbReference type="GO" id="GO:0039694">
    <property type="term" value="P:viral RNA genome replication"/>
    <property type="evidence" value="ECO:0007669"/>
    <property type="project" value="InterPro"/>
</dbReference>
<evidence type="ECO:0000256" key="1">
    <source>
        <dbReference type="ARBA" id="ARBA00022484"/>
    </source>
</evidence>
<evidence type="ECO:0000256" key="4">
    <source>
        <dbReference type="ARBA" id="ARBA00022741"/>
    </source>
</evidence>
<dbReference type="SUPFAM" id="SSF56672">
    <property type="entry name" value="DNA/RNA polymerases"/>
    <property type="match status" value="1"/>
</dbReference>
<dbReference type="GO" id="GO:0006351">
    <property type="term" value="P:DNA-templated transcription"/>
    <property type="evidence" value="ECO:0007669"/>
    <property type="project" value="InterPro"/>
</dbReference>
<evidence type="ECO:0000256" key="5">
    <source>
        <dbReference type="ARBA" id="ARBA00022953"/>
    </source>
</evidence>
<keyword evidence="4 7" id="KW-0547">Nucleotide-binding</keyword>
<keyword evidence="1 7" id="KW-0696">RNA-directed RNA polymerase</keyword>
<evidence type="ECO:0000313" key="9">
    <source>
        <dbReference type="EMBL" id="AQM32773.1"/>
    </source>
</evidence>
<evidence type="ECO:0000256" key="7">
    <source>
        <dbReference type="RuleBase" id="RU364050"/>
    </source>
</evidence>
<keyword evidence="3 7" id="KW-0548">Nucleotidyltransferase</keyword>
<dbReference type="PRINTS" id="PR00914">
    <property type="entry name" value="LVIRUSRNAPOL"/>
</dbReference>
<evidence type="ECO:0000256" key="6">
    <source>
        <dbReference type="ARBA" id="ARBA00048744"/>
    </source>
</evidence>
<name>A0A1Q1M987_9VIRU</name>
<dbReference type="GO" id="GO:0003968">
    <property type="term" value="F:RNA-directed RNA polymerase activity"/>
    <property type="evidence" value="ECO:0007669"/>
    <property type="project" value="UniProtKB-KW"/>
</dbReference>
<proteinExistence type="predicted"/>